<dbReference type="EMBL" id="ADOG01000003">
    <property type="protein sequence ID" value="EFM92872.1"/>
    <property type="molecule type" value="Genomic_DNA"/>
</dbReference>
<protein>
    <submittedName>
        <fullName evidence="1">Uncharacterized protein</fullName>
    </submittedName>
</protein>
<accession>A0A828Q044</accession>
<dbReference type="AlphaFoldDB" id="A0A828Q044"/>
<organism evidence="1 2">
    <name type="scientific">Actinobacillus pleuropneumoniae serovar 6 str. Femo</name>
    <dbReference type="NCBI Taxonomy" id="754256"/>
    <lineage>
        <taxon>Bacteria</taxon>
        <taxon>Pseudomonadati</taxon>
        <taxon>Pseudomonadota</taxon>
        <taxon>Gammaproteobacteria</taxon>
        <taxon>Pasteurellales</taxon>
        <taxon>Pasteurellaceae</taxon>
        <taxon>Actinobacillus</taxon>
    </lineage>
</organism>
<dbReference type="Proteomes" id="UP000005341">
    <property type="component" value="Unassembled WGS sequence"/>
</dbReference>
<sequence length="43" mass="5197">MKFAKFFVKMTACVMLITNITAKKYNVKCYFYKKLRFLFCLIS</sequence>
<comment type="caution">
    <text evidence="1">The sequence shown here is derived from an EMBL/GenBank/DDBJ whole genome shotgun (WGS) entry which is preliminary data.</text>
</comment>
<name>A0A828Q044_ACTPL</name>
<reference evidence="1 2" key="1">
    <citation type="journal article" date="2010" name="J. Bacteriol.">
        <title>Comparative genomic characterization of Actinobacillus pleuropneumoniae.</title>
        <authorList>
            <person name="Xu Z."/>
            <person name="Chen X."/>
            <person name="Li L."/>
            <person name="Li T."/>
            <person name="Wang S."/>
            <person name="Chen H."/>
            <person name="Zhou R."/>
        </authorList>
    </citation>
    <scope>NUCLEOTIDE SEQUENCE [LARGE SCALE GENOMIC DNA]</scope>
    <source>
        <strain evidence="1 2">Femo</strain>
    </source>
</reference>
<evidence type="ECO:0000313" key="1">
    <source>
        <dbReference type="EMBL" id="EFM92872.1"/>
    </source>
</evidence>
<proteinExistence type="predicted"/>
<evidence type="ECO:0000313" key="2">
    <source>
        <dbReference type="Proteomes" id="UP000005341"/>
    </source>
</evidence>
<gene>
    <name evidence="1" type="ORF">appser6_1890</name>
</gene>